<dbReference type="OrthoDB" id="2432613at2759"/>
<evidence type="ECO:0000256" key="1">
    <source>
        <dbReference type="ARBA" id="ARBA00022729"/>
    </source>
</evidence>
<proteinExistence type="predicted"/>
<dbReference type="Proteomes" id="UP000567179">
    <property type="component" value="Unassembled WGS sequence"/>
</dbReference>
<dbReference type="GO" id="GO:0006078">
    <property type="term" value="P:(1-&gt;6)-beta-D-glucan biosynthetic process"/>
    <property type="evidence" value="ECO:0007669"/>
    <property type="project" value="InterPro"/>
</dbReference>
<sequence>MFSKLFLVLAAASSAFATVSLIQPVATTVFNGGQQATIQWQESGSAPSLAQFGPAKVSIYTGNSQQQTSLQLINPSVDVSTTSSLTFNVDPTIGPNSNQYFIRVESLNFKDPAQPNFPALAFSAKFTLANMSGTFSADVIAQISGNPPAPGAAPTVAPGAAAPAGGAGGAGGGAPPVAAATTTTSKVTITSGAPTKSATTSAKPTSGANALRMGSGAAWIGAVVGVVAGVAMF</sequence>
<keyword evidence="6" id="KW-1185">Reference proteome</keyword>
<evidence type="ECO:0000256" key="2">
    <source>
        <dbReference type="SAM" id="MobiDB-lite"/>
    </source>
</evidence>
<reference evidence="5 6" key="1">
    <citation type="journal article" date="2020" name="ISME J.">
        <title>Uncovering the hidden diversity of litter-decomposition mechanisms in mushroom-forming fungi.</title>
        <authorList>
            <person name="Floudas D."/>
            <person name="Bentzer J."/>
            <person name="Ahren D."/>
            <person name="Johansson T."/>
            <person name="Persson P."/>
            <person name="Tunlid A."/>
        </authorList>
    </citation>
    <scope>NUCLEOTIDE SEQUENCE [LARGE SCALE GENOMIC DNA]</scope>
    <source>
        <strain evidence="5 6">CBS 101986</strain>
    </source>
</reference>
<feature type="compositionally biased region" description="Gly residues" evidence="2">
    <location>
        <begin position="165"/>
        <end position="174"/>
    </location>
</feature>
<gene>
    <name evidence="5" type="ORF">D9619_009958</name>
</gene>
<evidence type="ECO:0000313" key="5">
    <source>
        <dbReference type="EMBL" id="KAF5325377.1"/>
    </source>
</evidence>
<evidence type="ECO:0000259" key="4">
    <source>
        <dbReference type="Pfam" id="PF10342"/>
    </source>
</evidence>
<dbReference type="GO" id="GO:0042546">
    <property type="term" value="P:cell wall biogenesis"/>
    <property type="evidence" value="ECO:0007669"/>
    <property type="project" value="InterPro"/>
</dbReference>
<dbReference type="InterPro" id="IPR045328">
    <property type="entry name" value="Kre9/Knh1"/>
</dbReference>
<feature type="compositionally biased region" description="Low complexity" evidence="2">
    <location>
        <begin position="152"/>
        <end position="164"/>
    </location>
</feature>
<dbReference type="EMBL" id="JAACJJ010000015">
    <property type="protein sequence ID" value="KAF5325377.1"/>
    <property type="molecule type" value="Genomic_DNA"/>
</dbReference>
<dbReference type="AlphaFoldDB" id="A0A8H5F6J8"/>
<dbReference type="PANTHER" id="PTHR28154:SF1">
    <property type="entry name" value="CELL WALL SYNTHESIS PROTEIN KNH1-RELATED"/>
    <property type="match status" value="1"/>
</dbReference>
<feature type="region of interest" description="Disordered" evidence="2">
    <location>
        <begin position="148"/>
        <end position="208"/>
    </location>
</feature>
<comment type="caution">
    <text evidence="5">The sequence shown here is derived from an EMBL/GenBank/DDBJ whole genome shotgun (WGS) entry which is preliminary data.</text>
</comment>
<protein>
    <recommendedName>
        <fullName evidence="4">Yeast cell wall synthesis Kre9/Knh1-like N-terminal domain-containing protein</fullName>
    </recommendedName>
</protein>
<organism evidence="5 6">
    <name type="scientific">Psilocybe cf. subviscida</name>
    <dbReference type="NCBI Taxonomy" id="2480587"/>
    <lineage>
        <taxon>Eukaryota</taxon>
        <taxon>Fungi</taxon>
        <taxon>Dikarya</taxon>
        <taxon>Basidiomycota</taxon>
        <taxon>Agaricomycotina</taxon>
        <taxon>Agaricomycetes</taxon>
        <taxon>Agaricomycetidae</taxon>
        <taxon>Agaricales</taxon>
        <taxon>Agaricineae</taxon>
        <taxon>Strophariaceae</taxon>
        <taxon>Psilocybe</taxon>
    </lineage>
</organism>
<accession>A0A8H5F6J8</accession>
<evidence type="ECO:0000313" key="6">
    <source>
        <dbReference type="Proteomes" id="UP000567179"/>
    </source>
</evidence>
<name>A0A8H5F6J8_9AGAR</name>
<dbReference type="InterPro" id="IPR018466">
    <property type="entry name" value="Kre9/Knh1-like_N"/>
</dbReference>
<evidence type="ECO:0000256" key="3">
    <source>
        <dbReference type="SAM" id="SignalP"/>
    </source>
</evidence>
<dbReference type="PANTHER" id="PTHR28154">
    <property type="entry name" value="CELL WALL SYNTHESIS PROTEIN KNH1-RELATED"/>
    <property type="match status" value="1"/>
</dbReference>
<dbReference type="Pfam" id="PF10342">
    <property type="entry name" value="Kre9_KNH"/>
    <property type="match status" value="1"/>
</dbReference>
<feature type="domain" description="Yeast cell wall synthesis Kre9/Knh1-like N-terminal" evidence="4">
    <location>
        <begin position="24"/>
        <end position="113"/>
    </location>
</feature>
<feature type="compositionally biased region" description="Low complexity" evidence="2">
    <location>
        <begin position="175"/>
        <end position="208"/>
    </location>
</feature>
<keyword evidence="1 3" id="KW-0732">Signal</keyword>
<feature type="chain" id="PRO_5034503303" description="Yeast cell wall synthesis Kre9/Knh1-like N-terminal domain-containing protein" evidence="3">
    <location>
        <begin position="18"/>
        <end position="233"/>
    </location>
</feature>
<feature type="signal peptide" evidence="3">
    <location>
        <begin position="1"/>
        <end position="17"/>
    </location>
</feature>